<dbReference type="RefSeq" id="WP_374919631.1">
    <property type="nucleotide sequence ID" value="NZ_JBHFGJ010000006.1"/>
</dbReference>
<evidence type="ECO:0000313" key="3">
    <source>
        <dbReference type="Proteomes" id="UP001576726"/>
    </source>
</evidence>
<evidence type="ECO:0000256" key="1">
    <source>
        <dbReference type="SAM" id="SignalP"/>
    </source>
</evidence>
<dbReference type="Proteomes" id="UP001576726">
    <property type="component" value="Unassembled WGS sequence"/>
</dbReference>
<comment type="caution">
    <text evidence="2">The sequence shown here is derived from an EMBL/GenBank/DDBJ whole genome shotgun (WGS) entry which is preliminary data.</text>
</comment>
<proteinExistence type="predicted"/>
<gene>
    <name evidence="2" type="ORF">ACE02L_14470</name>
</gene>
<accession>A0ABV4VXV2</accession>
<organism evidence="2 3">
    <name type="scientific">Shewanella seohaensis</name>
    <dbReference type="NCBI Taxonomy" id="755175"/>
    <lineage>
        <taxon>Bacteria</taxon>
        <taxon>Pseudomonadati</taxon>
        <taxon>Pseudomonadota</taxon>
        <taxon>Gammaproteobacteria</taxon>
        <taxon>Alteromonadales</taxon>
        <taxon>Shewanellaceae</taxon>
        <taxon>Shewanella</taxon>
    </lineage>
</organism>
<sequence length="131" mass="14748">MKFATLFLFLFLTSIKAWSCSFPMSGAQYDTQIEVVSIDNKGAFKFIVPAKMEGLDELEVNLGYSPINSDFKFMRESKRLDFKIFEGKAVGTFTVEKKEGLLPFLHVMWWPERPGLCGVAAVSEFIAASDT</sequence>
<feature type="signal peptide" evidence="1">
    <location>
        <begin position="1"/>
        <end position="19"/>
    </location>
</feature>
<reference evidence="2 3" key="1">
    <citation type="submission" date="2024-09" db="EMBL/GenBank/DDBJ databases">
        <authorList>
            <person name="Zhang Y."/>
        </authorList>
    </citation>
    <scope>NUCLEOTIDE SEQUENCE [LARGE SCALE GENOMIC DNA]</scope>
    <source>
        <strain evidence="2 3">SH314</strain>
    </source>
</reference>
<keyword evidence="3" id="KW-1185">Reference proteome</keyword>
<evidence type="ECO:0008006" key="4">
    <source>
        <dbReference type="Google" id="ProtNLM"/>
    </source>
</evidence>
<feature type="chain" id="PRO_5047262643" description="Reelin domain-containing protein" evidence="1">
    <location>
        <begin position="20"/>
        <end position="131"/>
    </location>
</feature>
<dbReference type="EMBL" id="JBHFGJ010000006">
    <property type="protein sequence ID" value="MFB2653940.1"/>
    <property type="molecule type" value="Genomic_DNA"/>
</dbReference>
<name>A0ABV4VXV2_9GAMM</name>
<keyword evidence="1" id="KW-0732">Signal</keyword>
<protein>
    <recommendedName>
        <fullName evidence="4">Reelin domain-containing protein</fullName>
    </recommendedName>
</protein>
<evidence type="ECO:0000313" key="2">
    <source>
        <dbReference type="EMBL" id="MFB2653940.1"/>
    </source>
</evidence>